<evidence type="ECO:0000313" key="11">
    <source>
        <dbReference type="EMBL" id="QRF64878.1"/>
    </source>
</evidence>
<dbReference type="InterPro" id="IPR007229">
    <property type="entry name" value="Nic_PRibTrfase-Fam"/>
</dbReference>
<gene>
    <name evidence="7 11" type="primary">pncB</name>
    <name evidence="11" type="ORF">GQA70_00265</name>
</gene>
<dbReference type="InterPro" id="IPR040727">
    <property type="entry name" value="NAPRTase_N"/>
</dbReference>
<keyword evidence="6 7" id="KW-0662">Pyridine nucleotide biosynthesis</keyword>
<evidence type="ECO:0000256" key="4">
    <source>
        <dbReference type="ARBA" id="ARBA00022553"/>
    </source>
</evidence>
<accession>A0ABX7F300</accession>
<dbReference type="InterPro" id="IPR006406">
    <property type="entry name" value="Nic_PRibTrfase"/>
</dbReference>
<keyword evidence="5 7" id="KW-0436">Ligase</keyword>
<evidence type="ECO:0000256" key="5">
    <source>
        <dbReference type="ARBA" id="ARBA00022598"/>
    </source>
</evidence>
<dbReference type="SUPFAM" id="SSF54675">
    <property type="entry name" value="Nicotinate/Quinolinate PRTase N-terminal domain-like"/>
    <property type="match status" value="1"/>
</dbReference>
<dbReference type="PIRSF" id="PIRSF000484">
    <property type="entry name" value="NAPRT"/>
    <property type="match status" value="1"/>
</dbReference>
<dbReference type="HAMAP" id="MF_00570">
    <property type="entry name" value="NAPRTase"/>
    <property type="match status" value="1"/>
</dbReference>
<evidence type="ECO:0000256" key="7">
    <source>
        <dbReference type="HAMAP-Rule" id="MF_00570"/>
    </source>
</evidence>
<evidence type="ECO:0000313" key="12">
    <source>
        <dbReference type="Proteomes" id="UP000596387"/>
    </source>
</evidence>
<feature type="modified residue" description="Phosphohistidine; by autocatalysis" evidence="7">
    <location>
        <position position="239"/>
    </location>
</feature>
<protein>
    <recommendedName>
        <fullName evidence="3 7">Nicotinate phosphoribosyltransferase</fullName>
        <shortName evidence="7">NAPRTase</shortName>
        <ecNumber evidence="3 7">6.3.4.21</ecNumber>
    </recommendedName>
</protein>
<dbReference type="NCBIfam" id="NF003704">
    <property type="entry name" value="PRK05321.1"/>
    <property type="match status" value="1"/>
</dbReference>
<evidence type="ECO:0000259" key="9">
    <source>
        <dbReference type="Pfam" id="PF04095"/>
    </source>
</evidence>
<evidence type="ECO:0000256" key="2">
    <source>
        <dbReference type="ARBA" id="ARBA00010897"/>
    </source>
</evidence>
<evidence type="ECO:0000259" key="10">
    <source>
        <dbReference type="Pfam" id="PF17767"/>
    </source>
</evidence>
<sequence>MDIATRVWNHKWKIDPIVRSLIDTDFYKLLMCQSVFRNRRDTQVTFSLINRTQSVPLAKLIDEGELREQLDHIRSLSLSRGESTWLRGNTFYGKRQMFRPDFMEWFEGLRLPAYHLERVGDQYELTFEGNWPEVMMWEIPALAVLMELRGRAVLHDMARFELQVLYARAMTKLWEKVERLRTVRELRIADFGTRRRHSFLWQDWCVQAMLEGLGPSFVGTSNCLIAKNRDLEAIGTNAHELPMVYAALADGDEALARAPYDVLADWHEEHDGNLRMILPDTYGTEGFLKRAPDWLAGWTGIRIDSGDPATGAEVAIRWWQERGEDPRKKLIIFSDGLDEEKILELYAQFAGRVRVSFGWGTLLTNDFRGLTPGDRLAPFSLVCKAISADGRPTVKLSDNPNKAMGPAEEIERYKRVFGVGQQDAMDVVV</sequence>
<comment type="similarity">
    <text evidence="2 7 8">Belongs to the NAPRTase family.</text>
</comment>
<dbReference type="Pfam" id="PF17767">
    <property type="entry name" value="NAPRTase_N"/>
    <property type="match status" value="1"/>
</dbReference>
<comment type="pathway">
    <text evidence="1 7 8">Cofactor biosynthesis; NAD(+) biosynthesis; nicotinate D-ribonucleotide from nicotinate: step 1/1.</text>
</comment>
<evidence type="ECO:0000256" key="1">
    <source>
        <dbReference type="ARBA" id="ARBA00004952"/>
    </source>
</evidence>
<dbReference type="InterPro" id="IPR041525">
    <property type="entry name" value="N/Namide_PRibTrfase"/>
</dbReference>
<keyword evidence="11" id="KW-0328">Glycosyltransferase</keyword>
<keyword evidence="4 7" id="KW-0597">Phosphoprotein</keyword>
<evidence type="ECO:0000256" key="6">
    <source>
        <dbReference type="ARBA" id="ARBA00022642"/>
    </source>
</evidence>
<comment type="function">
    <text evidence="7 8">Catalyzes the synthesis of beta-nicotinate D-ribonucleotide from nicotinate and 5-phospho-D-ribose 1-phosphate at the expense of ATP.</text>
</comment>
<keyword evidence="12" id="KW-1185">Reference proteome</keyword>
<dbReference type="InterPro" id="IPR036068">
    <property type="entry name" value="Nicotinate_pribotase-like_C"/>
</dbReference>
<name>A0ABX7F300_9RHOB</name>
<dbReference type="PANTHER" id="PTHR11098">
    <property type="entry name" value="NICOTINATE PHOSPHORIBOSYLTRANSFERASE"/>
    <property type="match status" value="1"/>
</dbReference>
<dbReference type="RefSeq" id="WP_023850837.1">
    <property type="nucleotide sequence ID" value="NZ_CP047166.1"/>
</dbReference>
<dbReference type="NCBIfam" id="TIGR01514">
    <property type="entry name" value="NAPRTase"/>
    <property type="match status" value="1"/>
</dbReference>
<proteinExistence type="inferred from homology"/>
<evidence type="ECO:0000256" key="8">
    <source>
        <dbReference type="RuleBase" id="RU003838"/>
    </source>
</evidence>
<evidence type="ECO:0000256" key="3">
    <source>
        <dbReference type="ARBA" id="ARBA00013236"/>
    </source>
</evidence>
<dbReference type="GO" id="GO:0004516">
    <property type="term" value="F:nicotinate phosphoribosyltransferase activity"/>
    <property type="evidence" value="ECO:0007669"/>
    <property type="project" value="UniProtKB-EC"/>
</dbReference>
<dbReference type="EMBL" id="CP047166">
    <property type="protein sequence ID" value="QRF64878.1"/>
    <property type="molecule type" value="Genomic_DNA"/>
</dbReference>
<comment type="PTM">
    <text evidence="7 8">Transiently phosphorylated on a His residue during the reaction cycle. Phosphorylation strongly increases the affinity for substrates and increases the rate of nicotinate D-ribonucleotide production. Dephosphorylation regenerates the low-affinity form of the enzyme, leading to product release.</text>
</comment>
<dbReference type="Gene3D" id="3.20.140.10">
    <property type="entry name" value="nicotinate phosphoribosyltransferase"/>
    <property type="match status" value="1"/>
</dbReference>
<dbReference type="Proteomes" id="UP000596387">
    <property type="component" value="Chromosome"/>
</dbReference>
<dbReference type="EC" id="6.3.4.21" evidence="3 7"/>
<reference evidence="11 12" key="1">
    <citation type="submission" date="2019-12" db="EMBL/GenBank/DDBJ databases">
        <title>Complete Genome Sequence of a Quorum-Sensing Bacterium,Rhodobacteraceae bacterium C31, Isolated from a marine microalgae symbiotic bacteria.</title>
        <authorList>
            <person name="Zhang Y."/>
        </authorList>
    </citation>
    <scope>NUCLEOTIDE SEQUENCE [LARGE SCALE GENOMIC DNA]</scope>
    <source>
        <strain evidence="11 12">C31</strain>
    </source>
</reference>
<feature type="domain" description="Nicotinate phosphoribosyltransferase N-terminal" evidence="10">
    <location>
        <begin position="22"/>
        <end position="145"/>
    </location>
</feature>
<keyword evidence="11" id="KW-0808">Transferase</keyword>
<comment type="catalytic activity">
    <reaction evidence="7 8">
        <text>5-phospho-alpha-D-ribose 1-diphosphate + nicotinate + ATP + H2O = nicotinate beta-D-ribonucleotide + ADP + phosphate + diphosphate</text>
        <dbReference type="Rhea" id="RHEA:36163"/>
        <dbReference type="ChEBI" id="CHEBI:15377"/>
        <dbReference type="ChEBI" id="CHEBI:30616"/>
        <dbReference type="ChEBI" id="CHEBI:32544"/>
        <dbReference type="ChEBI" id="CHEBI:33019"/>
        <dbReference type="ChEBI" id="CHEBI:43474"/>
        <dbReference type="ChEBI" id="CHEBI:57502"/>
        <dbReference type="ChEBI" id="CHEBI:58017"/>
        <dbReference type="ChEBI" id="CHEBI:456216"/>
        <dbReference type="EC" id="6.3.4.21"/>
    </reaction>
</comment>
<dbReference type="SUPFAM" id="SSF51690">
    <property type="entry name" value="Nicotinate/Quinolinate PRTase C-terminal domain-like"/>
    <property type="match status" value="1"/>
</dbReference>
<feature type="domain" description="Nicotinate/nicotinamide phosphoribosyltransferase" evidence="9">
    <location>
        <begin position="187"/>
        <end position="420"/>
    </location>
</feature>
<organism evidence="11 12">
    <name type="scientific">Ponticoccus alexandrii</name>
    <dbReference type="NCBI Taxonomy" id="1943633"/>
    <lineage>
        <taxon>Bacteria</taxon>
        <taxon>Pseudomonadati</taxon>
        <taxon>Pseudomonadota</taxon>
        <taxon>Alphaproteobacteria</taxon>
        <taxon>Rhodobacterales</taxon>
        <taxon>Roseobacteraceae</taxon>
        <taxon>Ponticoccus</taxon>
    </lineage>
</organism>
<dbReference type="GO" id="GO:0016757">
    <property type="term" value="F:glycosyltransferase activity"/>
    <property type="evidence" value="ECO:0007669"/>
    <property type="project" value="UniProtKB-KW"/>
</dbReference>
<dbReference type="PANTHER" id="PTHR11098:SF1">
    <property type="entry name" value="NICOTINATE PHOSPHORIBOSYLTRANSFERASE"/>
    <property type="match status" value="1"/>
</dbReference>
<dbReference type="Pfam" id="PF04095">
    <property type="entry name" value="NAPRTase"/>
    <property type="match status" value="1"/>
</dbReference>